<feature type="region of interest" description="Disordered" evidence="7">
    <location>
        <begin position="75"/>
        <end position="105"/>
    </location>
</feature>
<evidence type="ECO:0000256" key="6">
    <source>
        <dbReference type="ARBA" id="ARBA00035132"/>
    </source>
</evidence>
<accession>A0AAD2FUR1</accession>
<dbReference type="GO" id="GO:0005739">
    <property type="term" value="C:mitochondrion"/>
    <property type="evidence" value="ECO:0007669"/>
    <property type="project" value="UniProtKB-SubCell"/>
</dbReference>
<dbReference type="Proteomes" id="UP001295423">
    <property type="component" value="Unassembled WGS sequence"/>
</dbReference>
<comment type="subcellular location">
    <subcellularLocation>
        <location evidence="1">Mitochondrion</location>
    </subcellularLocation>
</comment>
<proteinExistence type="inferred from homology"/>
<dbReference type="Pfam" id="PF08293">
    <property type="entry name" value="MRP-S33"/>
    <property type="match status" value="1"/>
</dbReference>
<evidence type="ECO:0000256" key="1">
    <source>
        <dbReference type="ARBA" id="ARBA00004173"/>
    </source>
</evidence>
<dbReference type="GO" id="GO:0005840">
    <property type="term" value="C:ribosome"/>
    <property type="evidence" value="ECO:0007669"/>
    <property type="project" value="UniProtKB-KW"/>
</dbReference>
<gene>
    <name evidence="8" type="ORF">CYCCA115_LOCUS14319</name>
</gene>
<dbReference type="PANTHER" id="PTHR13362:SF2">
    <property type="entry name" value="SMALL RIBOSOMAL SUBUNIT PROTEIN MS33"/>
    <property type="match status" value="1"/>
</dbReference>
<keyword evidence="4" id="KW-0496">Mitochondrion</keyword>
<evidence type="ECO:0000256" key="5">
    <source>
        <dbReference type="ARBA" id="ARBA00023274"/>
    </source>
</evidence>
<comment type="caution">
    <text evidence="8">The sequence shown here is derived from an EMBL/GenBank/DDBJ whole genome shotgun (WGS) entry which is preliminary data.</text>
</comment>
<organism evidence="8 9">
    <name type="scientific">Cylindrotheca closterium</name>
    <dbReference type="NCBI Taxonomy" id="2856"/>
    <lineage>
        <taxon>Eukaryota</taxon>
        <taxon>Sar</taxon>
        <taxon>Stramenopiles</taxon>
        <taxon>Ochrophyta</taxon>
        <taxon>Bacillariophyta</taxon>
        <taxon>Bacillariophyceae</taxon>
        <taxon>Bacillariophycidae</taxon>
        <taxon>Bacillariales</taxon>
        <taxon>Bacillariaceae</taxon>
        <taxon>Cylindrotheca</taxon>
    </lineage>
</organism>
<evidence type="ECO:0000256" key="3">
    <source>
        <dbReference type="ARBA" id="ARBA00022980"/>
    </source>
</evidence>
<feature type="compositionally biased region" description="Basic residues" evidence="7">
    <location>
        <begin position="81"/>
        <end position="94"/>
    </location>
</feature>
<evidence type="ECO:0000256" key="7">
    <source>
        <dbReference type="SAM" id="MobiDB-lite"/>
    </source>
</evidence>
<keyword evidence="9" id="KW-1185">Reference proteome</keyword>
<evidence type="ECO:0000256" key="4">
    <source>
        <dbReference type="ARBA" id="ARBA00023128"/>
    </source>
</evidence>
<protein>
    <recommendedName>
        <fullName evidence="6">Small ribosomal subunit protein mS33</fullName>
    </recommendedName>
</protein>
<dbReference type="InterPro" id="IPR013219">
    <property type="entry name" value="Ribosomal_mS33"/>
</dbReference>
<evidence type="ECO:0000313" key="9">
    <source>
        <dbReference type="Proteomes" id="UP001295423"/>
    </source>
</evidence>
<dbReference type="EMBL" id="CAKOGP040001836">
    <property type="protein sequence ID" value="CAJ1953716.1"/>
    <property type="molecule type" value="Genomic_DNA"/>
</dbReference>
<dbReference type="GO" id="GO:1990904">
    <property type="term" value="C:ribonucleoprotein complex"/>
    <property type="evidence" value="ECO:0007669"/>
    <property type="project" value="UniProtKB-KW"/>
</dbReference>
<feature type="compositionally biased region" description="Low complexity" evidence="7">
    <location>
        <begin position="95"/>
        <end position="105"/>
    </location>
</feature>
<keyword evidence="3" id="KW-0689">Ribosomal protein</keyword>
<reference evidence="8" key="1">
    <citation type="submission" date="2023-08" db="EMBL/GenBank/DDBJ databases">
        <authorList>
            <person name="Audoor S."/>
            <person name="Bilcke G."/>
        </authorList>
    </citation>
    <scope>NUCLEOTIDE SEQUENCE</scope>
</reference>
<dbReference type="PANTHER" id="PTHR13362">
    <property type="entry name" value="MITOCHONDRIAL RIBOSOMAL PROTEIN S33"/>
    <property type="match status" value="1"/>
</dbReference>
<sequence>MASSAVKKLVQNNPAFKRGAEIARQEIFGHVPQLNVRSGSKIAKKQFTGTYLAKYYPESINKYARMVHENWETEEEEYRRVKLTQRRRKGKGPPKKGAGARSKKK</sequence>
<evidence type="ECO:0000256" key="2">
    <source>
        <dbReference type="ARBA" id="ARBA00008970"/>
    </source>
</evidence>
<comment type="similarity">
    <text evidence="2">Belongs to the mitochondrion-specific ribosomal protein mS33 family.</text>
</comment>
<keyword evidence="5" id="KW-0687">Ribonucleoprotein</keyword>
<name>A0AAD2FUR1_9STRA</name>
<evidence type="ECO:0000313" key="8">
    <source>
        <dbReference type="EMBL" id="CAJ1953716.1"/>
    </source>
</evidence>
<dbReference type="AlphaFoldDB" id="A0AAD2FUR1"/>